<dbReference type="Proteomes" id="UP000601041">
    <property type="component" value="Unassembled WGS sequence"/>
</dbReference>
<evidence type="ECO:0000313" key="2">
    <source>
        <dbReference type="Proteomes" id="UP000601041"/>
    </source>
</evidence>
<accession>A0ABM8PJ79</accession>
<gene>
    <name evidence="1" type="ORF">RHAB21_02081</name>
</gene>
<dbReference type="RefSeq" id="WP_185929037.1">
    <property type="nucleotide sequence ID" value="NZ_CABFWE030000005.1"/>
</dbReference>
<keyword evidence="2" id="KW-1185">Reference proteome</keyword>
<dbReference type="EMBL" id="CABFWE030000005">
    <property type="protein sequence ID" value="CAD7033072.1"/>
    <property type="molecule type" value="Genomic_DNA"/>
</dbReference>
<evidence type="ECO:0000313" key="1">
    <source>
        <dbReference type="EMBL" id="CAD7033072.1"/>
    </source>
</evidence>
<sequence>MGQFSMEISGCAGSALSGNQQMKDGQYEVLDGAAVRVLLDNEDESPIEP</sequence>
<protein>
    <submittedName>
        <fullName evidence="1">Cbb3-type cytochrome oxidase assembly protein CcoS</fullName>
    </submittedName>
</protein>
<comment type="caution">
    <text evidence="1">The sequence shown here is derived from an EMBL/GenBank/DDBJ whole genome shotgun (WGS) entry which is preliminary data.</text>
</comment>
<proteinExistence type="predicted"/>
<name>A0ABM8PJ79_9HYPH</name>
<organism evidence="1 2">
    <name type="scientific">Pseudorhizobium halotolerans</name>
    <dbReference type="NCBI Taxonomy" id="1233081"/>
    <lineage>
        <taxon>Bacteria</taxon>
        <taxon>Pseudomonadati</taxon>
        <taxon>Pseudomonadota</taxon>
        <taxon>Alphaproteobacteria</taxon>
        <taxon>Hyphomicrobiales</taxon>
        <taxon>Rhizobiaceae</taxon>
        <taxon>Rhizobium/Agrobacterium group</taxon>
        <taxon>Pseudorhizobium</taxon>
    </lineage>
</organism>
<reference evidence="1 2" key="1">
    <citation type="submission" date="2020-11" db="EMBL/GenBank/DDBJ databases">
        <authorList>
            <person name="Lassalle F."/>
        </authorList>
    </citation>
    <scope>NUCLEOTIDE SEQUENCE [LARGE SCALE GENOMIC DNA]</scope>
    <source>
        <strain evidence="1 2">AB21</strain>
    </source>
</reference>